<name>A0ABP9J1Q9_9MICO</name>
<proteinExistence type="predicted"/>
<reference evidence="4" key="1">
    <citation type="journal article" date="2019" name="Int. J. Syst. Evol. Microbiol.">
        <title>The Global Catalogue of Microorganisms (GCM) 10K type strain sequencing project: providing services to taxonomists for standard genome sequencing and annotation.</title>
        <authorList>
            <consortium name="The Broad Institute Genomics Platform"/>
            <consortium name="The Broad Institute Genome Sequencing Center for Infectious Disease"/>
            <person name="Wu L."/>
            <person name="Ma J."/>
        </authorList>
    </citation>
    <scope>NUCLEOTIDE SEQUENCE [LARGE SCALE GENOMIC DNA]</scope>
    <source>
        <strain evidence="4">JCM 17687</strain>
    </source>
</reference>
<dbReference type="RefSeq" id="WP_345505402.1">
    <property type="nucleotide sequence ID" value="NZ_BAABIW010000001.1"/>
</dbReference>
<feature type="region of interest" description="Disordered" evidence="1">
    <location>
        <begin position="1"/>
        <end position="24"/>
    </location>
</feature>
<dbReference type="Proteomes" id="UP001500427">
    <property type="component" value="Unassembled WGS sequence"/>
</dbReference>
<accession>A0ABP9J1Q9</accession>
<dbReference type="Pfam" id="PF02811">
    <property type="entry name" value="PHP"/>
    <property type="match status" value="1"/>
</dbReference>
<dbReference type="InterPro" id="IPR004013">
    <property type="entry name" value="PHP_dom"/>
</dbReference>
<dbReference type="InterPro" id="IPR016195">
    <property type="entry name" value="Pol/histidinol_Pase-like"/>
</dbReference>
<dbReference type="SUPFAM" id="SSF89550">
    <property type="entry name" value="PHP domain-like"/>
    <property type="match status" value="1"/>
</dbReference>
<dbReference type="Gene3D" id="3.20.20.140">
    <property type="entry name" value="Metal-dependent hydrolases"/>
    <property type="match status" value="1"/>
</dbReference>
<feature type="compositionally biased region" description="Basic and acidic residues" evidence="1">
    <location>
        <begin position="1"/>
        <end position="12"/>
    </location>
</feature>
<gene>
    <name evidence="3" type="ORF">GCM10023258_00410</name>
</gene>
<evidence type="ECO:0000313" key="4">
    <source>
        <dbReference type="Proteomes" id="UP001500427"/>
    </source>
</evidence>
<feature type="domain" description="PHP" evidence="2">
    <location>
        <begin position="5"/>
        <end position="222"/>
    </location>
</feature>
<organism evidence="3 4">
    <name type="scientific">Terrabacter aeriphilus</name>
    <dbReference type="NCBI Taxonomy" id="515662"/>
    <lineage>
        <taxon>Bacteria</taxon>
        <taxon>Bacillati</taxon>
        <taxon>Actinomycetota</taxon>
        <taxon>Actinomycetes</taxon>
        <taxon>Micrococcales</taxon>
        <taxon>Intrasporangiaceae</taxon>
        <taxon>Terrabacter</taxon>
    </lineage>
</organism>
<sequence>MLTADSHVHSEWSWDTGGPDSGARGTMVATCEQALRIGLPALIFTEHFDVEEAWRAGTEEFPPAASQHINEAGYLVPPPLDVEGYFGAIAECRRLFPDLTILSGVEFGQPHLVEHRARQLVDLSRFDRVNGSLHTLRVGPDRAEPITLYRHWGPDEVMDAYLDEVPAMLASDAFEVFTHLDYAVRHWPVEQAGRFDPRRFEGQFRVALRAVAESGRALEMNTRRLSSWLPQWWTEEGGQAVSFGSDAHVPTALAGGFPEAQHMLEHFGFRPGRRPEDLWTRRPAPRR</sequence>
<evidence type="ECO:0000259" key="2">
    <source>
        <dbReference type="Pfam" id="PF02811"/>
    </source>
</evidence>
<evidence type="ECO:0000256" key="1">
    <source>
        <dbReference type="SAM" id="MobiDB-lite"/>
    </source>
</evidence>
<dbReference type="EMBL" id="BAABIW010000001">
    <property type="protein sequence ID" value="GAA5015580.1"/>
    <property type="molecule type" value="Genomic_DNA"/>
</dbReference>
<protein>
    <submittedName>
        <fullName evidence="3">PHP domain-containing protein</fullName>
    </submittedName>
</protein>
<comment type="caution">
    <text evidence="3">The sequence shown here is derived from an EMBL/GenBank/DDBJ whole genome shotgun (WGS) entry which is preliminary data.</text>
</comment>
<keyword evidence="4" id="KW-1185">Reference proteome</keyword>
<evidence type="ECO:0000313" key="3">
    <source>
        <dbReference type="EMBL" id="GAA5015580.1"/>
    </source>
</evidence>